<feature type="compositionally biased region" description="Basic and acidic residues" evidence="1">
    <location>
        <begin position="68"/>
        <end position="94"/>
    </location>
</feature>
<evidence type="ECO:0000256" key="1">
    <source>
        <dbReference type="SAM" id="MobiDB-lite"/>
    </source>
</evidence>
<evidence type="ECO:0000313" key="3">
    <source>
        <dbReference type="Proteomes" id="UP000825701"/>
    </source>
</evidence>
<dbReference type="Pfam" id="PF09849">
    <property type="entry name" value="DUF2076"/>
    <property type="match status" value="1"/>
</dbReference>
<reference evidence="2" key="1">
    <citation type="submission" date="2021-08" db="EMBL/GenBank/DDBJ databases">
        <authorList>
            <person name="Zhang H."/>
            <person name="Xu M."/>
            <person name="Yu Z."/>
            <person name="Yang L."/>
            <person name="Cai Y."/>
        </authorList>
    </citation>
    <scope>NUCLEOTIDE SEQUENCE</scope>
    <source>
        <strain evidence="2">CHL1</strain>
    </source>
</reference>
<keyword evidence="3" id="KW-1185">Reference proteome</keyword>
<feature type="compositionally biased region" description="Low complexity" evidence="1">
    <location>
        <begin position="111"/>
        <end position="125"/>
    </location>
</feature>
<protein>
    <submittedName>
        <fullName evidence="2">DUF2076 domain-containing protein</fullName>
    </submittedName>
</protein>
<organism evidence="2 3">
    <name type="scientific">Chenggangzhangella methanolivorans</name>
    <dbReference type="NCBI Taxonomy" id="1437009"/>
    <lineage>
        <taxon>Bacteria</taxon>
        <taxon>Pseudomonadati</taxon>
        <taxon>Pseudomonadota</taxon>
        <taxon>Alphaproteobacteria</taxon>
        <taxon>Hyphomicrobiales</taxon>
        <taxon>Methylopilaceae</taxon>
        <taxon>Chenggangzhangella</taxon>
    </lineage>
</organism>
<feature type="compositionally biased region" description="Gly residues" evidence="1">
    <location>
        <begin position="185"/>
        <end position="196"/>
    </location>
</feature>
<dbReference type="KEGG" id="cmet:K6K41_20545"/>
<feature type="region of interest" description="Disordered" evidence="1">
    <location>
        <begin position="26"/>
        <end position="145"/>
    </location>
</feature>
<feature type="compositionally biased region" description="Basic and acidic residues" evidence="1">
    <location>
        <begin position="26"/>
        <end position="43"/>
    </location>
</feature>
<proteinExistence type="predicted"/>
<dbReference type="EMBL" id="CP081869">
    <property type="protein sequence ID" value="QZN99191.1"/>
    <property type="molecule type" value="Genomic_DNA"/>
</dbReference>
<dbReference type="AlphaFoldDB" id="A0A9E6UKE0"/>
<dbReference type="RefSeq" id="WP_261402232.1">
    <property type="nucleotide sequence ID" value="NZ_CP081869.1"/>
</dbReference>
<feature type="compositionally biased region" description="Acidic residues" evidence="1">
    <location>
        <begin position="225"/>
        <end position="236"/>
    </location>
</feature>
<sequence length="242" mass="25294">MAQTVVVQDEALKAAQARIETLERELAQARTEAADRAEYDRRGSSAPSPWGPRAREAMGRPDEDDERDGYGHRDYERQDYERRDGYDRRDDDAPRATPGARPSYGGSGLAYGAPPQSSGPQGYPQPSAPQPPQAEVSRGGGGFLSGALQTAAGVAAGALIFQGVRSLFGGEEAQAGAADQAARAAGGGAADDGAAGGSTMDQISDQFSGWFGGTDKANDDHPQPDGDDDDFDGDSGGDDRWI</sequence>
<name>A0A9E6UKE0_9HYPH</name>
<feature type="compositionally biased region" description="Low complexity" evidence="1">
    <location>
        <begin position="172"/>
        <end position="184"/>
    </location>
</feature>
<evidence type="ECO:0000313" key="2">
    <source>
        <dbReference type="EMBL" id="QZN99191.1"/>
    </source>
</evidence>
<dbReference type="Proteomes" id="UP000825701">
    <property type="component" value="Chromosome"/>
</dbReference>
<dbReference type="InterPro" id="IPR018648">
    <property type="entry name" value="DUF2076"/>
</dbReference>
<gene>
    <name evidence="2" type="ORF">K6K41_20545</name>
</gene>
<feature type="region of interest" description="Disordered" evidence="1">
    <location>
        <begin position="172"/>
        <end position="242"/>
    </location>
</feature>
<accession>A0A9E6UKE0</accession>